<reference evidence="3" key="1">
    <citation type="submission" date="2016-06" db="EMBL/GenBank/DDBJ databases">
        <title>Parallel loss of symbiosis genes in relatives of nitrogen-fixing non-legume Parasponia.</title>
        <authorList>
            <person name="Van Velzen R."/>
            <person name="Holmer R."/>
            <person name="Bu F."/>
            <person name="Rutten L."/>
            <person name="Van Zeijl A."/>
            <person name="Liu W."/>
            <person name="Santuari L."/>
            <person name="Cao Q."/>
            <person name="Sharma T."/>
            <person name="Shen D."/>
            <person name="Roswanjaya Y."/>
            <person name="Wardhani T."/>
            <person name="Kalhor M.S."/>
            <person name="Jansen J."/>
            <person name="Van den Hoogen J."/>
            <person name="Gungor B."/>
            <person name="Hartog M."/>
            <person name="Hontelez J."/>
            <person name="Verver J."/>
            <person name="Yang W.-C."/>
            <person name="Schijlen E."/>
            <person name="Repin R."/>
            <person name="Schilthuizen M."/>
            <person name="Schranz E."/>
            <person name="Heidstra R."/>
            <person name="Miyata K."/>
            <person name="Fedorova E."/>
            <person name="Kohlen W."/>
            <person name="Bisseling T."/>
            <person name="Smit S."/>
            <person name="Geurts R."/>
        </authorList>
    </citation>
    <scope>NUCLEOTIDE SEQUENCE [LARGE SCALE GENOMIC DNA]</scope>
    <source>
        <strain evidence="3">cv. RG33-2</strain>
    </source>
</reference>
<accession>A0A2P5AY68</accession>
<name>A0A2P5AY68_TREOI</name>
<dbReference type="EMBL" id="JXTC01000660">
    <property type="protein sequence ID" value="PON41458.1"/>
    <property type="molecule type" value="Genomic_DNA"/>
</dbReference>
<dbReference type="InParanoid" id="A0A2P5AY68"/>
<proteinExistence type="predicted"/>
<dbReference type="Proteomes" id="UP000237000">
    <property type="component" value="Unassembled WGS sequence"/>
</dbReference>
<protein>
    <submittedName>
        <fullName evidence="2">Uncharacterized protein</fullName>
    </submittedName>
</protein>
<feature type="region of interest" description="Disordered" evidence="1">
    <location>
        <begin position="20"/>
        <end position="63"/>
    </location>
</feature>
<evidence type="ECO:0000256" key="1">
    <source>
        <dbReference type="SAM" id="MobiDB-lite"/>
    </source>
</evidence>
<evidence type="ECO:0000313" key="3">
    <source>
        <dbReference type="Proteomes" id="UP000237000"/>
    </source>
</evidence>
<evidence type="ECO:0000313" key="2">
    <source>
        <dbReference type="EMBL" id="PON41458.1"/>
    </source>
</evidence>
<organism evidence="2 3">
    <name type="scientific">Trema orientale</name>
    <name type="common">Charcoal tree</name>
    <name type="synonym">Celtis orientalis</name>
    <dbReference type="NCBI Taxonomy" id="63057"/>
    <lineage>
        <taxon>Eukaryota</taxon>
        <taxon>Viridiplantae</taxon>
        <taxon>Streptophyta</taxon>
        <taxon>Embryophyta</taxon>
        <taxon>Tracheophyta</taxon>
        <taxon>Spermatophyta</taxon>
        <taxon>Magnoliopsida</taxon>
        <taxon>eudicotyledons</taxon>
        <taxon>Gunneridae</taxon>
        <taxon>Pentapetalae</taxon>
        <taxon>rosids</taxon>
        <taxon>fabids</taxon>
        <taxon>Rosales</taxon>
        <taxon>Cannabaceae</taxon>
        <taxon>Trema</taxon>
    </lineage>
</organism>
<gene>
    <name evidence="2" type="ORF">TorRG33x02_338030</name>
</gene>
<comment type="caution">
    <text evidence="2">The sequence shown here is derived from an EMBL/GenBank/DDBJ whole genome shotgun (WGS) entry which is preliminary data.</text>
</comment>
<keyword evidence="3" id="KW-1185">Reference proteome</keyword>
<dbReference type="AlphaFoldDB" id="A0A2P5AY68"/>
<feature type="compositionally biased region" description="Basic and acidic residues" evidence="1">
    <location>
        <begin position="40"/>
        <end position="53"/>
    </location>
</feature>
<sequence>MFYVHRACFLLGVSSTIPSMRLEGASQDPKGSSKTRGHAARPEESFATRDRVVGPKGNLQTRG</sequence>